<comment type="caution">
    <text evidence="1">The sequence shown here is derived from an EMBL/GenBank/DDBJ whole genome shotgun (WGS) entry which is preliminary data.</text>
</comment>
<evidence type="ECO:0000313" key="2">
    <source>
        <dbReference type="Proteomes" id="UP001152888"/>
    </source>
</evidence>
<name>A0A9P0LKA2_ACAOB</name>
<proteinExistence type="predicted"/>
<dbReference type="EMBL" id="CAKOFQ010007219">
    <property type="protein sequence ID" value="CAH1995218.1"/>
    <property type="molecule type" value="Genomic_DNA"/>
</dbReference>
<evidence type="ECO:0000313" key="1">
    <source>
        <dbReference type="EMBL" id="CAH1995218.1"/>
    </source>
</evidence>
<organism evidence="1 2">
    <name type="scientific">Acanthoscelides obtectus</name>
    <name type="common">Bean weevil</name>
    <name type="synonym">Bruchus obtectus</name>
    <dbReference type="NCBI Taxonomy" id="200917"/>
    <lineage>
        <taxon>Eukaryota</taxon>
        <taxon>Metazoa</taxon>
        <taxon>Ecdysozoa</taxon>
        <taxon>Arthropoda</taxon>
        <taxon>Hexapoda</taxon>
        <taxon>Insecta</taxon>
        <taxon>Pterygota</taxon>
        <taxon>Neoptera</taxon>
        <taxon>Endopterygota</taxon>
        <taxon>Coleoptera</taxon>
        <taxon>Polyphaga</taxon>
        <taxon>Cucujiformia</taxon>
        <taxon>Chrysomeloidea</taxon>
        <taxon>Chrysomelidae</taxon>
        <taxon>Bruchinae</taxon>
        <taxon>Bruchini</taxon>
        <taxon>Acanthoscelides</taxon>
    </lineage>
</organism>
<gene>
    <name evidence="1" type="ORF">ACAOBT_LOCUS22477</name>
</gene>
<keyword evidence="2" id="KW-1185">Reference proteome</keyword>
<reference evidence="1" key="1">
    <citation type="submission" date="2022-03" db="EMBL/GenBank/DDBJ databases">
        <authorList>
            <person name="Sayadi A."/>
        </authorList>
    </citation>
    <scope>NUCLEOTIDE SEQUENCE</scope>
</reference>
<sequence>MDFLLSKYIHL</sequence>
<dbReference type="Proteomes" id="UP001152888">
    <property type="component" value="Unassembled WGS sequence"/>
</dbReference>
<accession>A0A9P0LKA2</accession>
<protein>
    <submittedName>
        <fullName evidence="1">Uncharacterized protein</fullName>
    </submittedName>
</protein>